<reference evidence="3" key="1">
    <citation type="journal article" date="2019" name="Int. J. Syst. Evol. Microbiol.">
        <title>The Global Catalogue of Microorganisms (GCM) 10K type strain sequencing project: providing services to taxonomists for standard genome sequencing and annotation.</title>
        <authorList>
            <consortium name="The Broad Institute Genomics Platform"/>
            <consortium name="The Broad Institute Genome Sequencing Center for Infectious Disease"/>
            <person name="Wu L."/>
            <person name="Ma J."/>
        </authorList>
    </citation>
    <scope>NUCLEOTIDE SEQUENCE [LARGE SCALE GENOMIC DNA]</scope>
    <source>
        <strain evidence="3">CCUG 61484</strain>
    </source>
</reference>
<protein>
    <submittedName>
        <fullName evidence="2">TPR end-of-group domain-containing protein</fullName>
    </submittedName>
</protein>
<evidence type="ECO:0000256" key="1">
    <source>
        <dbReference type="SAM" id="SignalP"/>
    </source>
</evidence>
<dbReference type="Proteomes" id="UP001597010">
    <property type="component" value="Unassembled WGS sequence"/>
</dbReference>
<proteinExistence type="predicted"/>
<accession>A0ABW3AWP1</accession>
<keyword evidence="1" id="KW-0732">Signal</keyword>
<feature type="signal peptide" evidence="1">
    <location>
        <begin position="1"/>
        <end position="22"/>
    </location>
</feature>
<keyword evidence="3" id="KW-1185">Reference proteome</keyword>
<evidence type="ECO:0000313" key="3">
    <source>
        <dbReference type="Proteomes" id="UP001597010"/>
    </source>
</evidence>
<organism evidence="2 3">
    <name type="scientific">Mucilaginibacter litoreus</name>
    <dbReference type="NCBI Taxonomy" id="1048221"/>
    <lineage>
        <taxon>Bacteria</taxon>
        <taxon>Pseudomonadati</taxon>
        <taxon>Bacteroidota</taxon>
        <taxon>Sphingobacteriia</taxon>
        <taxon>Sphingobacteriales</taxon>
        <taxon>Sphingobacteriaceae</taxon>
        <taxon>Mucilaginibacter</taxon>
    </lineage>
</organism>
<name>A0ABW3AWP1_9SPHI</name>
<gene>
    <name evidence="2" type="ORF">ACFQZX_13915</name>
</gene>
<dbReference type="RefSeq" id="WP_377116339.1">
    <property type="nucleotide sequence ID" value="NZ_JBHTHZ010000013.1"/>
</dbReference>
<feature type="chain" id="PRO_5045693421" evidence="1">
    <location>
        <begin position="23"/>
        <end position="547"/>
    </location>
</feature>
<comment type="caution">
    <text evidence="2">The sequence shown here is derived from an EMBL/GenBank/DDBJ whole genome shotgun (WGS) entry which is preliminary data.</text>
</comment>
<dbReference type="NCBIfam" id="NF047558">
    <property type="entry name" value="TPR_END_plus"/>
    <property type="match status" value="1"/>
</dbReference>
<evidence type="ECO:0000313" key="2">
    <source>
        <dbReference type="EMBL" id="MFD0794719.1"/>
    </source>
</evidence>
<dbReference type="EMBL" id="JBHTHZ010000013">
    <property type="protein sequence ID" value="MFD0794719.1"/>
    <property type="molecule type" value="Genomic_DNA"/>
</dbReference>
<sequence length="547" mass="61183">MKRLRLLLLFCWFCMVAFSVYGQQEKYNEAMKAYEQKDYRSGAALLDPFIKNKGESLSSMELYNSACIYSMAGKKDAAFRLLDILATKYFMSNAQRLETDTDLAGLRGSARWQQLIAKVDANLKTEPARNASTVRAALSRAKAILTADNGQLWGTALWSDDVLVLDPKNRAYGVQPFKGAVFRDSLWSQDLPERTLNQSNAPQDFGGKRYAIVMTSYLLDSSATLIHELFHLAQEKQVLLNGNPVNYLDGWQGREYLRLEYEALKSGLQLARTGAPKTSVAQALSDAVCFRKLRRALAPEALDAETDIESSEGLANYTGFKLSDHRDKYALAIKEINGRESAPTYTRTFPYATGPAYGFLFDYLGINWRDGIGMHYNFGGIFEKRYLQDVVATDSVAFRAAAERHGYGRIHDEEMARKALFERCTAWFTKTLVEAPVLRATVVTDTYSRSFDMNGTFVLADKGMVYTTLRGTDLKGQNFGSFQTTNTGDTDHPAGVLGSFNGRQFTFPLPVKIEGNKITGPNYELILNPGWVLQKAGNKGDLEIVRK</sequence>